<name>W3XFK9_PESFW</name>
<gene>
    <name evidence="4" type="ORF">PFICI_02840</name>
</gene>
<keyword evidence="5" id="KW-1185">Reference proteome</keyword>
<sequence>MEVFGVIAGIPSVITIIQTTISIVKQFSQKKVLFHNIDGLQHQLDSVKSILDDLRRRKPTSFDQSSLRGITAHVAELEKHLTGLNTVLNRQHVAKGSLRRLAGQLKLAVTGFDKTIKEYRDGIEETKTSLILLLQNGTQNEISSMGTTQLRLQLESNLSSCDDDFIPRKLDSTCEWIWYQNDLKKWAEHTQGDEPDPFRRLFCLHGPTGCGKSVLSASVATKLRERGKIVASFSFRAPYSTHQTFRSLLETVLSQLLPHVSDADLDQLPRHFIGSSSLSGPRLKEALSSVFRLVKSDVYLMIDGVDEATDTWDDSKTSNLSTIIDFLEHHPNTRVWLSGRESALRAAIRKHPAEIQIREELIRGDMEKFIEEQLDQSKCARVSLMRDVIRESLKENCQMMFLWVILFFKGLKQDATESEVTDSLNIRLGNLDAKYCGLLNQSMNRTGGTSADPSVSMKRAKRLFSLIIAASQPLTLTELDCAYATEYGGTQSPGYSKLTRDGIIDDCAGLVVETGGEFHLIHASAAEFLTRPVNKWGGINGGVVHFRIDQTSAQKMIFQACAKYLISLDLGYPMYDENEGDERLPAKYPFFTYASKSVPTHLLDVMHTPFDPESRTVLQNFISSTQFCSLIEFVVRTIEMDSWDTVAHWTGLLVALTERETCPDGEAPKASGDLYSNIMTSFEQELNRRATLFGQDDRRCQKWASIIGFAADFYGLDAKVVKTNQETQFGESSITVPMPNLDSATKGALSALPAFLAKTEHKRNMLISVQSGRFALSQFRSLRSLLVLRLDILPVPIHIFWAWTHWRTKHENRPAAKCAMERALCRVAGKRDYYEGWCLLLLAVMENCDDPKAHSVDSCLALSLLQESLVVADGLNSHPHTEMLILYILSYLSRILLSHEMWDDGLKISRRLEISLCNNEFAQKGPAWCKIIYQGEMWSRQALSLLRYHSIALRNAKRFDDSERIIQFVLDSYSKRNRCDHPKMFRATETKAATLWLAGNVEEAYTIMRSSLKRLDDIKRSKEHDSIRFTHLWQLAWCLMERDMREEVAILLSDVETASVMDDFNNAQNMLELLARAGCVDRAMSLYRCWNEKNKANSLSTLDWMASWGLNEIVEAMLDAGTSIESQDEINGYTALSFASVHGNTSLVQLLVERGASTHHVDRDGHTAMELALMQGHVDVVKVFVERGASIPFQHPEIWFIKGAVDSGYAPMVQYLVDQGANVCERGRHQETLLMRASAFGRVDIVKILLGAGAEISRRDDRYVTALQYAIRHRHDSCTQLLRHREASLKRQTSKRCKRHRIYKIPGWHKRWVPNRRYR</sequence>
<dbReference type="InterPro" id="IPR002110">
    <property type="entry name" value="Ankyrin_rpt"/>
</dbReference>
<dbReference type="Pfam" id="PF24883">
    <property type="entry name" value="NPHP3_N"/>
    <property type="match status" value="1"/>
</dbReference>
<evidence type="ECO:0000256" key="1">
    <source>
        <dbReference type="ARBA" id="ARBA00022737"/>
    </source>
</evidence>
<reference evidence="5" key="1">
    <citation type="journal article" date="2015" name="BMC Genomics">
        <title>Genomic and transcriptomic analysis of the endophytic fungus Pestalotiopsis fici reveals its lifestyle and high potential for synthesis of natural products.</title>
        <authorList>
            <person name="Wang X."/>
            <person name="Zhang X."/>
            <person name="Liu L."/>
            <person name="Xiang M."/>
            <person name="Wang W."/>
            <person name="Sun X."/>
            <person name="Che Y."/>
            <person name="Guo L."/>
            <person name="Liu G."/>
            <person name="Guo L."/>
            <person name="Wang C."/>
            <person name="Yin W.B."/>
            <person name="Stadler M."/>
            <person name="Zhang X."/>
            <person name="Liu X."/>
        </authorList>
    </citation>
    <scope>NUCLEOTIDE SEQUENCE [LARGE SCALE GENOMIC DNA]</scope>
    <source>
        <strain evidence="5">W106-1 / CGMCC3.15140</strain>
    </source>
</reference>
<dbReference type="HOGENOM" id="CLU_263075_0_0_1"/>
<dbReference type="SMART" id="SM00248">
    <property type="entry name" value="ANK"/>
    <property type="match status" value="6"/>
</dbReference>
<evidence type="ECO:0000313" key="4">
    <source>
        <dbReference type="EMBL" id="ETS84815.1"/>
    </source>
</evidence>
<feature type="repeat" description="ANK" evidence="2">
    <location>
        <begin position="1131"/>
        <end position="1163"/>
    </location>
</feature>
<protein>
    <recommendedName>
        <fullName evidence="3">Nephrocystin 3-like N-terminal domain-containing protein</fullName>
    </recommendedName>
</protein>
<dbReference type="SUPFAM" id="SSF48403">
    <property type="entry name" value="Ankyrin repeat"/>
    <property type="match status" value="1"/>
</dbReference>
<dbReference type="InterPro" id="IPR056884">
    <property type="entry name" value="NPHP3-like_N"/>
</dbReference>
<dbReference type="Pfam" id="PF12796">
    <property type="entry name" value="Ank_2"/>
    <property type="match status" value="2"/>
</dbReference>
<dbReference type="RefSeq" id="XP_007829612.1">
    <property type="nucleotide sequence ID" value="XM_007831421.1"/>
</dbReference>
<dbReference type="Gene3D" id="1.25.40.20">
    <property type="entry name" value="Ankyrin repeat-containing domain"/>
    <property type="match status" value="2"/>
</dbReference>
<dbReference type="PROSITE" id="PS50088">
    <property type="entry name" value="ANK_REPEAT"/>
    <property type="match status" value="3"/>
</dbReference>
<dbReference type="PANTHER" id="PTHR10039:SF17">
    <property type="entry name" value="FUNGAL STAND N-TERMINAL GOODBYE DOMAIN-CONTAINING PROTEIN-RELATED"/>
    <property type="match status" value="1"/>
</dbReference>
<feature type="repeat" description="ANK" evidence="2">
    <location>
        <begin position="1229"/>
        <end position="1261"/>
    </location>
</feature>
<proteinExistence type="predicted"/>
<dbReference type="InterPro" id="IPR036770">
    <property type="entry name" value="Ankyrin_rpt-contain_sf"/>
</dbReference>
<feature type="domain" description="Nephrocystin 3-like N-terminal" evidence="3">
    <location>
        <begin position="173"/>
        <end position="339"/>
    </location>
</feature>
<dbReference type="SUPFAM" id="SSF52540">
    <property type="entry name" value="P-loop containing nucleoside triphosphate hydrolases"/>
    <property type="match status" value="1"/>
</dbReference>
<dbReference type="OrthoDB" id="1658288at2759"/>
<organism evidence="4 5">
    <name type="scientific">Pestalotiopsis fici (strain W106-1 / CGMCC3.15140)</name>
    <dbReference type="NCBI Taxonomy" id="1229662"/>
    <lineage>
        <taxon>Eukaryota</taxon>
        <taxon>Fungi</taxon>
        <taxon>Dikarya</taxon>
        <taxon>Ascomycota</taxon>
        <taxon>Pezizomycotina</taxon>
        <taxon>Sordariomycetes</taxon>
        <taxon>Xylariomycetidae</taxon>
        <taxon>Amphisphaeriales</taxon>
        <taxon>Sporocadaceae</taxon>
        <taxon>Pestalotiopsis</taxon>
    </lineage>
</organism>
<dbReference type="Gene3D" id="3.40.50.300">
    <property type="entry name" value="P-loop containing nucleotide triphosphate hydrolases"/>
    <property type="match status" value="1"/>
</dbReference>
<accession>W3XFK9</accession>
<dbReference type="GeneID" id="19267853"/>
<keyword evidence="1" id="KW-0677">Repeat</keyword>
<dbReference type="PROSITE" id="PS50297">
    <property type="entry name" value="ANK_REP_REGION"/>
    <property type="match status" value="3"/>
</dbReference>
<dbReference type="KEGG" id="pfy:PFICI_02840"/>
<dbReference type="InParanoid" id="W3XFK9"/>
<keyword evidence="2" id="KW-0040">ANK repeat</keyword>
<dbReference type="eggNOG" id="KOG0504">
    <property type="taxonomic scope" value="Eukaryota"/>
</dbReference>
<evidence type="ECO:0000256" key="2">
    <source>
        <dbReference type="PROSITE-ProRule" id="PRU00023"/>
    </source>
</evidence>
<dbReference type="Proteomes" id="UP000030651">
    <property type="component" value="Unassembled WGS sequence"/>
</dbReference>
<dbReference type="EMBL" id="KI912110">
    <property type="protein sequence ID" value="ETS84815.1"/>
    <property type="molecule type" value="Genomic_DNA"/>
</dbReference>
<evidence type="ECO:0000313" key="5">
    <source>
        <dbReference type="Proteomes" id="UP000030651"/>
    </source>
</evidence>
<feature type="repeat" description="ANK" evidence="2">
    <location>
        <begin position="1164"/>
        <end position="1196"/>
    </location>
</feature>
<evidence type="ECO:0000259" key="3">
    <source>
        <dbReference type="Pfam" id="PF24883"/>
    </source>
</evidence>
<dbReference type="InterPro" id="IPR027417">
    <property type="entry name" value="P-loop_NTPase"/>
</dbReference>
<dbReference type="PANTHER" id="PTHR10039">
    <property type="entry name" value="AMELOGENIN"/>
    <property type="match status" value="1"/>
</dbReference>